<evidence type="ECO:0000259" key="11">
    <source>
        <dbReference type="PROSITE" id="PS51203"/>
    </source>
</evidence>
<evidence type="ECO:0000256" key="3">
    <source>
        <dbReference type="ARBA" id="ARBA00022490"/>
    </source>
</evidence>
<dbReference type="FunFam" id="2.60.40.790:FF:000015">
    <property type="entry name" value="dynein assembly factor 4, axonemal isoform X1"/>
    <property type="match status" value="1"/>
</dbReference>
<dbReference type="PANTHER" id="PTHR46492:SF1">
    <property type="entry name" value="DYNEIN AXONEMAL ASSEMBLY FACTOR 4"/>
    <property type="match status" value="1"/>
</dbReference>
<evidence type="ECO:0000313" key="12">
    <source>
        <dbReference type="EMBL" id="KAK2164851.1"/>
    </source>
</evidence>
<dbReference type="Pfam" id="PF04969">
    <property type="entry name" value="CS"/>
    <property type="match status" value="1"/>
</dbReference>
<comment type="caution">
    <text evidence="12">The sequence shown here is derived from an EMBL/GenBank/DDBJ whole genome shotgun (WGS) entry which is preliminary data.</text>
</comment>
<dbReference type="InterPro" id="IPR037894">
    <property type="entry name" value="CS_DYX1C1"/>
</dbReference>
<keyword evidence="8" id="KW-0966">Cell projection</keyword>
<evidence type="ECO:0000256" key="7">
    <source>
        <dbReference type="ARBA" id="ARBA00023242"/>
    </source>
</evidence>
<dbReference type="GO" id="GO:0036158">
    <property type="term" value="P:outer dynein arm assembly"/>
    <property type="evidence" value="ECO:0007669"/>
    <property type="project" value="TreeGrafter"/>
</dbReference>
<dbReference type="PROSITE" id="PS51203">
    <property type="entry name" value="CS"/>
    <property type="match status" value="1"/>
</dbReference>
<dbReference type="InterPro" id="IPR007052">
    <property type="entry name" value="CS_dom"/>
</dbReference>
<sequence length="136" mass="16072">MPIVIKDYTWEETEKTLYITIPLKGVRPNKVDIFSIETYIKVHYPPYLFESFLFEPVYDQKSTAQVGNGVVVFKLEKQTPSVWGQLQHPQTDDRDWQQNQRQLAVERYRERAEQEKATKVDAKRDCDRFGVKSQMA</sequence>
<dbReference type="GO" id="GO:0043005">
    <property type="term" value="C:neuron projection"/>
    <property type="evidence" value="ECO:0007669"/>
    <property type="project" value="UniProtKB-SubCell"/>
</dbReference>
<dbReference type="GO" id="GO:0120293">
    <property type="term" value="C:dynein axonemal particle"/>
    <property type="evidence" value="ECO:0007669"/>
    <property type="project" value="UniProtKB-SubCell"/>
</dbReference>
<dbReference type="AlphaFoldDB" id="A0AAD9K4N6"/>
<accession>A0AAD9K4N6</accession>
<evidence type="ECO:0000256" key="6">
    <source>
        <dbReference type="ARBA" id="ARBA00022902"/>
    </source>
</evidence>
<dbReference type="GO" id="GO:0005634">
    <property type="term" value="C:nucleus"/>
    <property type="evidence" value="ECO:0007669"/>
    <property type="project" value="UniProtKB-SubCell"/>
</dbReference>
<dbReference type="EMBL" id="JAODUP010000058">
    <property type="protein sequence ID" value="KAK2164851.1"/>
    <property type="molecule type" value="Genomic_DNA"/>
</dbReference>
<dbReference type="InterPro" id="IPR008978">
    <property type="entry name" value="HSP20-like_chaperone"/>
</dbReference>
<evidence type="ECO:0000313" key="13">
    <source>
        <dbReference type="Proteomes" id="UP001208570"/>
    </source>
</evidence>
<protein>
    <recommendedName>
        <fullName evidence="10">Dynein axonemal assembly factor 4</fullName>
    </recommendedName>
</protein>
<keyword evidence="7" id="KW-0539">Nucleus</keyword>
<dbReference type="GO" id="GO:0003341">
    <property type="term" value="P:cilium movement"/>
    <property type="evidence" value="ECO:0007669"/>
    <property type="project" value="InterPro"/>
</dbReference>
<evidence type="ECO:0000256" key="5">
    <source>
        <dbReference type="ARBA" id="ARBA00022803"/>
    </source>
</evidence>
<dbReference type="PANTHER" id="PTHR46492">
    <property type="entry name" value="DYNEIN ASSEMBLY FACTOR 4, AXONEMAL"/>
    <property type="match status" value="1"/>
</dbReference>
<dbReference type="Proteomes" id="UP001208570">
    <property type="component" value="Unassembled WGS sequence"/>
</dbReference>
<keyword evidence="4" id="KW-0677">Repeat</keyword>
<dbReference type="Gene3D" id="2.60.40.790">
    <property type="match status" value="1"/>
</dbReference>
<comment type="subcellular location">
    <subcellularLocation>
        <location evidence="2">Cell projection</location>
        <location evidence="2">Neuron projection</location>
    </subcellularLocation>
    <subcellularLocation>
        <location evidence="9">Dynein axonemal particle</location>
    </subcellularLocation>
    <subcellularLocation>
        <location evidence="1">Nucleus</location>
    </subcellularLocation>
</comment>
<dbReference type="InterPro" id="IPR052004">
    <property type="entry name" value="Dynein_assembly_factor_4"/>
</dbReference>
<evidence type="ECO:0000256" key="2">
    <source>
        <dbReference type="ARBA" id="ARBA00004487"/>
    </source>
</evidence>
<gene>
    <name evidence="12" type="ORF">LSH36_58g16015</name>
</gene>
<reference evidence="12" key="1">
    <citation type="journal article" date="2023" name="Mol. Biol. Evol.">
        <title>Third-Generation Sequencing Reveals the Adaptive Role of the Epigenome in Three Deep-Sea Polychaetes.</title>
        <authorList>
            <person name="Perez M."/>
            <person name="Aroh O."/>
            <person name="Sun Y."/>
            <person name="Lan Y."/>
            <person name="Juniper S.K."/>
            <person name="Young C.R."/>
            <person name="Angers B."/>
            <person name="Qian P.Y."/>
        </authorList>
    </citation>
    <scope>NUCLEOTIDE SEQUENCE</scope>
    <source>
        <strain evidence="12">P08H-3</strain>
    </source>
</reference>
<name>A0AAD9K4N6_9ANNE</name>
<dbReference type="SUPFAM" id="SSF49764">
    <property type="entry name" value="HSP20-like chaperones"/>
    <property type="match status" value="1"/>
</dbReference>
<dbReference type="GO" id="GO:0036159">
    <property type="term" value="P:inner dynein arm assembly"/>
    <property type="evidence" value="ECO:0007669"/>
    <property type="project" value="TreeGrafter"/>
</dbReference>
<feature type="domain" description="CS" evidence="11">
    <location>
        <begin position="3"/>
        <end position="87"/>
    </location>
</feature>
<evidence type="ECO:0000256" key="4">
    <source>
        <dbReference type="ARBA" id="ARBA00022737"/>
    </source>
</evidence>
<evidence type="ECO:0000256" key="1">
    <source>
        <dbReference type="ARBA" id="ARBA00004123"/>
    </source>
</evidence>
<keyword evidence="5" id="KW-0802">TPR repeat</keyword>
<keyword evidence="13" id="KW-1185">Reference proteome</keyword>
<dbReference type="GO" id="GO:0007399">
    <property type="term" value="P:nervous system development"/>
    <property type="evidence" value="ECO:0007669"/>
    <property type="project" value="UniProtKB-KW"/>
</dbReference>
<evidence type="ECO:0000256" key="10">
    <source>
        <dbReference type="ARBA" id="ARBA00024430"/>
    </source>
</evidence>
<evidence type="ECO:0000256" key="8">
    <source>
        <dbReference type="ARBA" id="ARBA00023273"/>
    </source>
</evidence>
<evidence type="ECO:0000256" key="9">
    <source>
        <dbReference type="ARBA" id="ARBA00024190"/>
    </source>
</evidence>
<organism evidence="12 13">
    <name type="scientific">Paralvinella palmiformis</name>
    <dbReference type="NCBI Taxonomy" id="53620"/>
    <lineage>
        <taxon>Eukaryota</taxon>
        <taxon>Metazoa</taxon>
        <taxon>Spiralia</taxon>
        <taxon>Lophotrochozoa</taxon>
        <taxon>Annelida</taxon>
        <taxon>Polychaeta</taxon>
        <taxon>Sedentaria</taxon>
        <taxon>Canalipalpata</taxon>
        <taxon>Terebellida</taxon>
        <taxon>Terebelliformia</taxon>
        <taxon>Alvinellidae</taxon>
        <taxon>Paralvinella</taxon>
    </lineage>
</organism>
<dbReference type="CDD" id="cd06469">
    <property type="entry name" value="p23_DYX1C1_like"/>
    <property type="match status" value="1"/>
</dbReference>
<keyword evidence="3" id="KW-0963">Cytoplasm</keyword>
<keyword evidence="6" id="KW-0524">Neurogenesis</keyword>
<proteinExistence type="predicted"/>